<evidence type="ECO:0000256" key="11">
    <source>
        <dbReference type="ARBA" id="ARBA00039708"/>
    </source>
</evidence>
<dbReference type="InterPro" id="IPR015917">
    <property type="entry name" value="Pept_C14A"/>
</dbReference>
<comment type="similarity">
    <text evidence="2 12">Belongs to the peptidase C14A family.</text>
</comment>
<dbReference type="PANTHER" id="PTHR10454:SF198">
    <property type="entry name" value="CASPASE-3"/>
    <property type="match status" value="1"/>
</dbReference>
<dbReference type="PROSITE" id="PS01121">
    <property type="entry name" value="CASPASE_HIS"/>
    <property type="match status" value="1"/>
</dbReference>
<feature type="domain" description="Caspase family p10" evidence="13">
    <location>
        <begin position="102"/>
        <end position="121"/>
    </location>
</feature>
<evidence type="ECO:0000313" key="16">
    <source>
        <dbReference type="Proteomes" id="UP000694549"/>
    </source>
</evidence>
<dbReference type="InterPro" id="IPR029030">
    <property type="entry name" value="Caspase-like_dom_sf"/>
</dbReference>
<evidence type="ECO:0000256" key="7">
    <source>
        <dbReference type="ARBA" id="ARBA00022807"/>
    </source>
</evidence>
<dbReference type="Gene3D" id="3.40.50.1460">
    <property type="match status" value="1"/>
</dbReference>
<comment type="catalytic activity">
    <reaction evidence="9">
        <text>Strict requirement for an Asp residue at positions P1 and P4. It has a preferred cleavage sequence of Asp-Xaa-Xaa-Asp-|- with a hydrophobic amino-acid residue at P2 and a hydrophilic amino-acid residue at P3, although Val or Ala are also accepted at this position.</text>
        <dbReference type="EC" id="3.4.22.56"/>
    </reaction>
</comment>
<accession>A0A8B9UWI7</accession>
<evidence type="ECO:0000256" key="9">
    <source>
        <dbReference type="ARBA" id="ARBA00036189"/>
    </source>
</evidence>
<keyword evidence="4" id="KW-0645">Protease</keyword>
<dbReference type="GO" id="GO:0043525">
    <property type="term" value="P:positive regulation of neuron apoptotic process"/>
    <property type="evidence" value="ECO:0007669"/>
    <property type="project" value="TreeGrafter"/>
</dbReference>
<dbReference type="InterPro" id="IPR016129">
    <property type="entry name" value="Caspase_his_AS"/>
</dbReference>
<keyword evidence="6" id="KW-0378">Hydrolase</keyword>
<protein>
    <recommendedName>
        <fullName evidence="11">Caspase-3</fullName>
        <ecNumber evidence="10">3.4.22.56</ecNumber>
    </recommendedName>
</protein>
<dbReference type="GO" id="GO:0004197">
    <property type="term" value="F:cysteine-type endopeptidase activity"/>
    <property type="evidence" value="ECO:0007669"/>
    <property type="project" value="InterPro"/>
</dbReference>
<keyword evidence="16" id="KW-1185">Reference proteome</keyword>
<dbReference type="GO" id="GO:0030218">
    <property type="term" value="P:erythrocyte differentiation"/>
    <property type="evidence" value="ECO:0007669"/>
    <property type="project" value="TreeGrafter"/>
</dbReference>
<dbReference type="Pfam" id="PF00656">
    <property type="entry name" value="Peptidase_C14"/>
    <property type="match status" value="1"/>
</dbReference>
<evidence type="ECO:0000256" key="5">
    <source>
        <dbReference type="ARBA" id="ARBA00022703"/>
    </source>
</evidence>
<keyword evidence="8" id="KW-0865">Zymogen</keyword>
<proteinExistence type="inferred from homology"/>
<dbReference type="GO" id="GO:0006915">
    <property type="term" value="P:apoptotic process"/>
    <property type="evidence" value="ECO:0007669"/>
    <property type="project" value="UniProtKB-KW"/>
</dbReference>
<dbReference type="InterPro" id="IPR002138">
    <property type="entry name" value="Pept_C14_p10"/>
</dbReference>
<reference evidence="15" key="1">
    <citation type="submission" date="2025-08" db="UniProtKB">
        <authorList>
            <consortium name="Ensembl"/>
        </authorList>
    </citation>
    <scope>IDENTIFICATION</scope>
</reference>
<evidence type="ECO:0000256" key="10">
    <source>
        <dbReference type="ARBA" id="ARBA00038900"/>
    </source>
</evidence>
<dbReference type="InterPro" id="IPR011600">
    <property type="entry name" value="Pept_C14_caspase"/>
</dbReference>
<dbReference type="EC" id="3.4.22.56" evidence="10"/>
<evidence type="ECO:0000256" key="6">
    <source>
        <dbReference type="ARBA" id="ARBA00022801"/>
    </source>
</evidence>
<dbReference type="Proteomes" id="UP000694549">
    <property type="component" value="Unplaced"/>
</dbReference>
<evidence type="ECO:0000256" key="1">
    <source>
        <dbReference type="ARBA" id="ARBA00004496"/>
    </source>
</evidence>
<dbReference type="SUPFAM" id="SSF52129">
    <property type="entry name" value="Caspase-like"/>
    <property type="match status" value="1"/>
</dbReference>
<comment type="subcellular location">
    <subcellularLocation>
        <location evidence="1">Cytoplasm</location>
    </subcellularLocation>
</comment>
<keyword evidence="7" id="KW-0788">Thiol protease</keyword>
<keyword evidence="5" id="KW-0053">Apoptosis</keyword>
<dbReference type="PROSITE" id="PS50207">
    <property type="entry name" value="CASPASE_P10"/>
    <property type="match status" value="1"/>
</dbReference>
<dbReference type="PANTHER" id="PTHR10454">
    <property type="entry name" value="CASPASE"/>
    <property type="match status" value="1"/>
</dbReference>
<dbReference type="PROSITE" id="PS50208">
    <property type="entry name" value="CASPASE_P20"/>
    <property type="match status" value="1"/>
</dbReference>
<sequence length="157" mass="17386">EIPNVQSFWVNAVSYDISLFFQVSEEDHSKRSSFVCVLLSHGEEGLIYGTDGPLELKAVTSLFRGDKCRSLAGKPKLFFIQACRGTELDSGVEADSGPDEMMCQKIPVEADFLYAYSTAPGEKLAKKILISETVSIYQLVLIYCTEHGNLQFCPFGI</sequence>
<name>A0A8B9UWI7_9AVES</name>
<evidence type="ECO:0000256" key="2">
    <source>
        <dbReference type="ARBA" id="ARBA00010134"/>
    </source>
</evidence>
<evidence type="ECO:0000259" key="14">
    <source>
        <dbReference type="PROSITE" id="PS50208"/>
    </source>
</evidence>
<dbReference type="AlphaFoldDB" id="A0A8B9UWI7"/>
<dbReference type="Ensembl" id="ENSAZOT00000015593.1">
    <property type="protein sequence ID" value="ENSAZOP00000014520.1"/>
    <property type="gene ID" value="ENSAZOG00000009364.1"/>
</dbReference>
<reference evidence="15" key="2">
    <citation type="submission" date="2025-09" db="UniProtKB">
        <authorList>
            <consortium name="Ensembl"/>
        </authorList>
    </citation>
    <scope>IDENTIFICATION</scope>
</reference>
<evidence type="ECO:0000256" key="4">
    <source>
        <dbReference type="ARBA" id="ARBA00022670"/>
    </source>
</evidence>
<evidence type="ECO:0000313" key="15">
    <source>
        <dbReference type="Ensembl" id="ENSAZOP00000014520.1"/>
    </source>
</evidence>
<dbReference type="InterPro" id="IPR033139">
    <property type="entry name" value="Caspase_cys_AS"/>
</dbReference>
<dbReference type="SMART" id="SM00115">
    <property type="entry name" value="CASc"/>
    <property type="match status" value="1"/>
</dbReference>
<dbReference type="GO" id="GO:0030216">
    <property type="term" value="P:keratinocyte differentiation"/>
    <property type="evidence" value="ECO:0007669"/>
    <property type="project" value="TreeGrafter"/>
</dbReference>
<feature type="domain" description="Caspase family p20" evidence="14">
    <location>
        <begin position="23"/>
        <end position="87"/>
    </location>
</feature>
<organism evidence="15 16">
    <name type="scientific">Anas zonorhyncha</name>
    <name type="common">Eastern spot-billed duck</name>
    <dbReference type="NCBI Taxonomy" id="75864"/>
    <lineage>
        <taxon>Eukaryota</taxon>
        <taxon>Metazoa</taxon>
        <taxon>Chordata</taxon>
        <taxon>Craniata</taxon>
        <taxon>Vertebrata</taxon>
        <taxon>Euteleostomi</taxon>
        <taxon>Archelosauria</taxon>
        <taxon>Archosauria</taxon>
        <taxon>Dinosauria</taxon>
        <taxon>Saurischia</taxon>
        <taxon>Theropoda</taxon>
        <taxon>Coelurosauria</taxon>
        <taxon>Aves</taxon>
        <taxon>Neognathae</taxon>
        <taxon>Galloanserae</taxon>
        <taxon>Anseriformes</taxon>
        <taxon>Anatidae</taxon>
        <taxon>Anatinae</taxon>
        <taxon>Anas</taxon>
    </lineage>
</organism>
<dbReference type="GO" id="GO:0006508">
    <property type="term" value="P:proteolysis"/>
    <property type="evidence" value="ECO:0007669"/>
    <property type="project" value="UniProtKB-KW"/>
</dbReference>
<dbReference type="InterPro" id="IPR002398">
    <property type="entry name" value="Pept_C14"/>
</dbReference>
<dbReference type="InterPro" id="IPR001309">
    <property type="entry name" value="Pept_C14_p20"/>
</dbReference>
<evidence type="ECO:0000256" key="12">
    <source>
        <dbReference type="RuleBase" id="RU003971"/>
    </source>
</evidence>
<dbReference type="PRINTS" id="PR00376">
    <property type="entry name" value="IL1BCENZYME"/>
</dbReference>
<dbReference type="PROSITE" id="PS01122">
    <property type="entry name" value="CASPASE_CYS"/>
    <property type="match status" value="1"/>
</dbReference>
<dbReference type="GO" id="GO:0005737">
    <property type="term" value="C:cytoplasm"/>
    <property type="evidence" value="ECO:0007669"/>
    <property type="project" value="UniProtKB-SubCell"/>
</dbReference>
<evidence type="ECO:0000256" key="8">
    <source>
        <dbReference type="ARBA" id="ARBA00023145"/>
    </source>
</evidence>
<dbReference type="GO" id="GO:0031264">
    <property type="term" value="C:death-inducing signaling complex"/>
    <property type="evidence" value="ECO:0007669"/>
    <property type="project" value="TreeGrafter"/>
</dbReference>
<evidence type="ECO:0000259" key="13">
    <source>
        <dbReference type="PROSITE" id="PS50207"/>
    </source>
</evidence>
<evidence type="ECO:0000256" key="3">
    <source>
        <dbReference type="ARBA" id="ARBA00022490"/>
    </source>
</evidence>
<dbReference type="GO" id="GO:0030182">
    <property type="term" value="P:neuron differentiation"/>
    <property type="evidence" value="ECO:0007669"/>
    <property type="project" value="TreeGrafter"/>
</dbReference>
<keyword evidence="3" id="KW-0963">Cytoplasm</keyword>